<evidence type="ECO:0000256" key="2">
    <source>
        <dbReference type="ARBA" id="ARBA00023002"/>
    </source>
</evidence>
<dbReference type="Pfam" id="PF00106">
    <property type="entry name" value="adh_short"/>
    <property type="match status" value="1"/>
</dbReference>
<dbReference type="PRINTS" id="PR00081">
    <property type="entry name" value="GDHRDH"/>
</dbReference>
<dbReference type="AlphaFoldDB" id="A0A1H6ST08"/>
<dbReference type="InterPro" id="IPR051911">
    <property type="entry name" value="SDR_oxidoreductase"/>
</dbReference>
<keyword evidence="2" id="KW-0560">Oxidoreductase</keyword>
<protein>
    <submittedName>
        <fullName evidence="3">Short-chain dehydrogenase</fullName>
    </submittedName>
</protein>
<evidence type="ECO:0000256" key="1">
    <source>
        <dbReference type="ARBA" id="ARBA00006484"/>
    </source>
</evidence>
<dbReference type="PANTHER" id="PTHR43976">
    <property type="entry name" value="SHORT CHAIN DEHYDROGENASE"/>
    <property type="match status" value="1"/>
</dbReference>
<accession>A0A1H6ST08</accession>
<gene>
    <name evidence="3" type="ORF">SAMN04487995_1822</name>
</gene>
<dbReference type="STRING" id="408657.SAMN04487995_1822"/>
<name>A0A1H6ST08_9BACT</name>
<keyword evidence="4" id="KW-1185">Reference proteome</keyword>
<dbReference type="Proteomes" id="UP000199532">
    <property type="component" value="Unassembled WGS sequence"/>
</dbReference>
<proteinExistence type="inferred from homology"/>
<organism evidence="3 4">
    <name type="scientific">Dyadobacter koreensis</name>
    <dbReference type="NCBI Taxonomy" id="408657"/>
    <lineage>
        <taxon>Bacteria</taxon>
        <taxon>Pseudomonadati</taxon>
        <taxon>Bacteroidota</taxon>
        <taxon>Cytophagia</taxon>
        <taxon>Cytophagales</taxon>
        <taxon>Spirosomataceae</taxon>
        <taxon>Dyadobacter</taxon>
    </lineage>
</organism>
<dbReference type="Gene3D" id="3.40.50.720">
    <property type="entry name" value="NAD(P)-binding Rossmann-like Domain"/>
    <property type="match status" value="1"/>
</dbReference>
<evidence type="ECO:0000313" key="3">
    <source>
        <dbReference type="EMBL" id="SEI71118.1"/>
    </source>
</evidence>
<dbReference type="CDD" id="cd05374">
    <property type="entry name" value="17beta-HSD-like_SDR_c"/>
    <property type="match status" value="1"/>
</dbReference>
<dbReference type="GO" id="GO:0016491">
    <property type="term" value="F:oxidoreductase activity"/>
    <property type="evidence" value="ECO:0007669"/>
    <property type="project" value="UniProtKB-KW"/>
</dbReference>
<dbReference type="InterPro" id="IPR036291">
    <property type="entry name" value="NAD(P)-bd_dom_sf"/>
</dbReference>
<comment type="similarity">
    <text evidence="1">Belongs to the short-chain dehydrogenases/reductases (SDR) family.</text>
</comment>
<evidence type="ECO:0000313" key="4">
    <source>
        <dbReference type="Proteomes" id="UP000199532"/>
    </source>
</evidence>
<dbReference type="SUPFAM" id="SSF51735">
    <property type="entry name" value="NAD(P)-binding Rossmann-fold domains"/>
    <property type="match status" value="1"/>
</dbReference>
<dbReference type="PANTHER" id="PTHR43976:SF16">
    <property type="entry name" value="SHORT-CHAIN DEHYDROGENASE_REDUCTASE FAMILY PROTEIN"/>
    <property type="match status" value="1"/>
</dbReference>
<dbReference type="EMBL" id="FNXY01000003">
    <property type="protein sequence ID" value="SEI71118.1"/>
    <property type="molecule type" value="Genomic_DNA"/>
</dbReference>
<dbReference type="InterPro" id="IPR002347">
    <property type="entry name" value="SDR_fam"/>
</dbReference>
<sequence length="294" mass="32508">MSIFSDLRTNKVHLQPNTDYSEKMKKTIFITGASTGLGKATALLFAKKGWQVIATMRNPSAGAELESHENIHVLALDVTNPEQIAAVAKEAVGRFEIIDVVFNNAGYGLAGPLEGIEDEQLVRQLDTNLLGVLRITKAFLEHFRENKKGLFITTTSIGGHVTLPFNSVYHATKFALEGWSESMWFELKPFGIGIKTVAPGGITTDFAGRSLDKGLHPAYQEKLSTFIDILSSPERRKNYSTADHIAEVVYEAATDGKDQLRYIAGADAQNAFALRKQLSDEDYLKYADKRFFGE</sequence>
<reference evidence="3 4" key="1">
    <citation type="submission" date="2016-10" db="EMBL/GenBank/DDBJ databases">
        <authorList>
            <person name="de Groot N.N."/>
        </authorList>
    </citation>
    <scope>NUCLEOTIDE SEQUENCE [LARGE SCALE GENOMIC DNA]</scope>
    <source>
        <strain evidence="3 4">DSM 19938</strain>
    </source>
</reference>